<dbReference type="PANTHER" id="PTHR38438:SF1">
    <property type="entry name" value="RIBOFLAVIN TRANSPORTER RIBU"/>
    <property type="match status" value="1"/>
</dbReference>
<evidence type="ECO:0000256" key="6">
    <source>
        <dbReference type="ARBA" id="ARBA00022989"/>
    </source>
</evidence>
<evidence type="ECO:0000256" key="4">
    <source>
        <dbReference type="ARBA" id="ARBA00022475"/>
    </source>
</evidence>
<dbReference type="PIRSF" id="PIRSF037778">
    <property type="entry name" value="UCP037778_transp_RibU"/>
    <property type="match status" value="1"/>
</dbReference>
<feature type="transmembrane region" description="Helical" evidence="9">
    <location>
        <begin position="12"/>
        <end position="35"/>
    </location>
</feature>
<comment type="function">
    <text evidence="8">Probably a riboflavin-binding protein that interacts with the energy-coupling factor (ECF) ABC-transporter complex.</text>
</comment>
<keyword evidence="4 8" id="KW-1003">Cell membrane</keyword>
<evidence type="ECO:0000256" key="5">
    <source>
        <dbReference type="ARBA" id="ARBA00022692"/>
    </source>
</evidence>
<dbReference type="InterPro" id="IPR024529">
    <property type="entry name" value="ECF_trnsprt_substrate-spec"/>
</dbReference>
<dbReference type="Proteomes" id="UP000824241">
    <property type="component" value="Unassembled WGS sequence"/>
</dbReference>
<evidence type="ECO:0000256" key="7">
    <source>
        <dbReference type="ARBA" id="ARBA00023136"/>
    </source>
</evidence>
<keyword evidence="7 8" id="KW-0472">Membrane</keyword>
<evidence type="ECO:0000313" key="10">
    <source>
        <dbReference type="EMBL" id="HIR61681.1"/>
    </source>
</evidence>
<sequence>MVTTKPRVTTRALVMTAMLSAIAFILMFINFSVPFMPSFIKLDISELPALIGSFSLGPVYGVVICLVKNLLNLTQTSTGGVGELSNFLLGTMFVFPAGLIYQRMKNRKGAIIGSLVGAVIMAVGSVFTNIFLVYPIYYQVAAPKDAILQAYQAIIPAMKSVEQSIICFNMPFTFLKAMLSVLVTFLIYKRISPVIKGVHK</sequence>
<dbReference type="GO" id="GO:0032217">
    <property type="term" value="F:riboflavin transmembrane transporter activity"/>
    <property type="evidence" value="ECO:0007669"/>
    <property type="project" value="UniProtKB-UniRule"/>
</dbReference>
<evidence type="ECO:0000256" key="8">
    <source>
        <dbReference type="PIRNR" id="PIRNR037778"/>
    </source>
</evidence>
<evidence type="ECO:0000256" key="2">
    <source>
        <dbReference type="ARBA" id="ARBA00005540"/>
    </source>
</evidence>
<feature type="transmembrane region" description="Helical" evidence="9">
    <location>
        <begin position="168"/>
        <end position="188"/>
    </location>
</feature>
<evidence type="ECO:0000256" key="9">
    <source>
        <dbReference type="SAM" id="Phobius"/>
    </source>
</evidence>
<dbReference type="PANTHER" id="PTHR38438">
    <property type="entry name" value="RIBOFLAVIN TRANSPORTER RIBU"/>
    <property type="match status" value="1"/>
</dbReference>
<feature type="transmembrane region" description="Helical" evidence="9">
    <location>
        <begin position="47"/>
        <end position="71"/>
    </location>
</feature>
<dbReference type="GO" id="GO:0005886">
    <property type="term" value="C:plasma membrane"/>
    <property type="evidence" value="ECO:0007669"/>
    <property type="project" value="UniProtKB-SubCell"/>
</dbReference>
<evidence type="ECO:0000256" key="3">
    <source>
        <dbReference type="ARBA" id="ARBA00022448"/>
    </source>
</evidence>
<comment type="similarity">
    <text evidence="2 8">Belongs to the prokaryotic riboflavin transporter (P-RFT) (TC 2.A.87) family.</text>
</comment>
<proteinExistence type="inferred from homology"/>
<name>A0A9D1DZF7_9FIRM</name>
<dbReference type="InterPro" id="IPR025720">
    <property type="entry name" value="RibU"/>
</dbReference>
<feature type="transmembrane region" description="Helical" evidence="9">
    <location>
        <begin position="83"/>
        <end position="101"/>
    </location>
</feature>
<dbReference type="EMBL" id="DVHA01000290">
    <property type="protein sequence ID" value="HIR61681.1"/>
    <property type="molecule type" value="Genomic_DNA"/>
</dbReference>
<keyword evidence="6 9" id="KW-1133">Transmembrane helix</keyword>
<organism evidence="10 11">
    <name type="scientific">Candidatus Faecivivens stercoravium</name>
    <dbReference type="NCBI Taxonomy" id="2840803"/>
    <lineage>
        <taxon>Bacteria</taxon>
        <taxon>Bacillati</taxon>
        <taxon>Bacillota</taxon>
        <taxon>Clostridia</taxon>
        <taxon>Eubacteriales</taxon>
        <taxon>Oscillospiraceae</taxon>
        <taxon>Oscillospiraceae incertae sedis</taxon>
        <taxon>Candidatus Faecivivens</taxon>
    </lineage>
</organism>
<evidence type="ECO:0000313" key="11">
    <source>
        <dbReference type="Proteomes" id="UP000824241"/>
    </source>
</evidence>
<dbReference type="Pfam" id="PF12822">
    <property type="entry name" value="ECF_trnsprt"/>
    <property type="match status" value="1"/>
</dbReference>
<reference evidence="10" key="2">
    <citation type="journal article" date="2021" name="PeerJ">
        <title>Extensive microbial diversity within the chicken gut microbiome revealed by metagenomics and culture.</title>
        <authorList>
            <person name="Gilroy R."/>
            <person name="Ravi A."/>
            <person name="Getino M."/>
            <person name="Pursley I."/>
            <person name="Horton D.L."/>
            <person name="Alikhan N.F."/>
            <person name="Baker D."/>
            <person name="Gharbi K."/>
            <person name="Hall N."/>
            <person name="Watson M."/>
            <person name="Adriaenssens E.M."/>
            <person name="Foster-Nyarko E."/>
            <person name="Jarju S."/>
            <person name="Secka A."/>
            <person name="Antonio M."/>
            <person name="Oren A."/>
            <person name="Chaudhuri R.R."/>
            <person name="La Ragione R."/>
            <person name="Hildebrand F."/>
            <person name="Pallen M.J."/>
        </authorList>
    </citation>
    <scope>NUCLEOTIDE SEQUENCE</scope>
    <source>
        <strain evidence="10">CHK189-12415</strain>
    </source>
</reference>
<gene>
    <name evidence="10" type="ORF">IAB37_08925</name>
</gene>
<keyword evidence="3 8" id="KW-0813">Transport</keyword>
<accession>A0A9D1DZF7</accession>
<reference evidence="10" key="1">
    <citation type="submission" date="2020-10" db="EMBL/GenBank/DDBJ databases">
        <authorList>
            <person name="Gilroy R."/>
        </authorList>
    </citation>
    <scope>NUCLEOTIDE SEQUENCE</scope>
    <source>
        <strain evidence="10">CHK189-12415</strain>
    </source>
</reference>
<dbReference type="AlphaFoldDB" id="A0A9D1DZF7"/>
<comment type="caution">
    <text evidence="10">The sequence shown here is derived from an EMBL/GenBank/DDBJ whole genome shotgun (WGS) entry which is preliminary data.</text>
</comment>
<protein>
    <recommendedName>
        <fullName evidence="8">Riboflavin transporter</fullName>
    </recommendedName>
</protein>
<feature type="transmembrane region" description="Helical" evidence="9">
    <location>
        <begin position="113"/>
        <end position="137"/>
    </location>
</feature>
<keyword evidence="5 9" id="KW-0812">Transmembrane</keyword>
<dbReference type="Gene3D" id="1.10.1760.20">
    <property type="match status" value="1"/>
</dbReference>
<evidence type="ECO:0000256" key="1">
    <source>
        <dbReference type="ARBA" id="ARBA00004651"/>
    </source>
</evidence>
<comment type="subcellular location">
    <subcellularLocation>
        <location evidence="1">Cell membrane</location>
        <topology evidence="1">Multi-pass membrane protein</topology>
    </subcellularLocation>
</comment>